<proteinExistence type="predicted"/>
<name>A0A0C3BPU1_HEBCY</name>
<dbReference type="Proteomes" id="UP000053424">
    <property type="component" value="Unassembled WGS sequence"/>
</dbReference>
<reference evidence="3" key="2">
    <citation type="submission" date="2015-01" db="EMBL/GenBank/DDBJ databases">
        <title>Evolutionary Origins and Diversification of the Mycorrhizal Mutualists.</title>
        <authorList>
            <consortium name="DOE Joint Genome Institute"/>
            <consortium name="Mycorrhizal Genomics Consortium"/>
            <person name="Kohler A."/>
            <person name="Kuo A."/>
            <person name="Nagy L.G."/>
            <person name="Floudas D."/>
            <person name="Copeland A."/>
            <person name="Barry K.W."/>
            <person name="Cichocki N."/>
            <person name="Veneault-Fourrey C."/>
            <person name="LaButti K."/>
            <person name="Lindquist E.A."/>
            <person name="Lipzen A."/>
            <person name="Lundell T."/>
            <person name="Morin E."/>
            <person name="Murat C."/>
            <person name="Riley R."/>
            <person name="Ohm R."/>
            <person name="Sun H."/>
            <person name="Tunlid A."/>
            <person name="Henrissat B."/>
            <person name="Grigoriev I.V."/>
            <person name="Hibbett D.S."/>
            <person name="Martin F."/>
        </authorList>
    </citation>
    <scope>NUCLEOTIDE SEQUENCE [LARGE SCALE GENOMIC DNA]</scope>
    <source>
        <strain evidence="3">h7</strain>
    </source>
</reference>
<sequence length="84" mass="9596">MTSASHVANPQIRVPTKPSNRDHFFSWIGKRKPRTILPMSLSAVTNHRNEPYLRRDVAEYDGWKMRRHDHGGELNSEAKTGKAG</sequence>
<gene>
    <name evidence="2" type="ORF">M413DRAFT_239959</name>
</gene>
<dbReference type="EMBL" id="KN831789">
    <property type="protein sequence ID" value="KIM38625.1"/>
    <property type="molecule type" value="Genomic_DNA"/>
</dbReference>
<reference evidence="2 3" key="1">
    <citation type="submission" date="2014-04" db="EMBL/GenBank/DDBJ databases">
        <authorList>
            <consortium name="DOE Joint Genome Institute"/>
            <person name="Kuo A."/>
            <person name="Gay G."/>
            <person name="Dore J."/>
            <person name="Kohler A."/>
            <person name="Nagy L.G."/>
            <person name="Floudas D."/>
            <person name="Copeland A."/>
            <person name="Barry K.W."/>
            <person name="Cichocki N."/>
            <person name="Veneault-Fourrey C."/>
            <person name="LaButti K."/>
            <person name="Lindquist E.A."/>
            <person name="Lipzen A."/>
            <person name="Lundell T."/>
            <person name="Morin E."/>
            <person name="Murat C."/>
            <person name="Sun H."/>
            <person name="Tunlid A."/>
            <person name="Henrissat B."/>
            <person name="Grigoriev I.V."/>
            <person name="Hibbett D.S."/>
            <person name="Martin F."/>
            <person name="Nordberg H.P."/>
            <person name="Cantor M.N."/>
            <person name="Hua S.X."/>
        </authorList>
    </citation>
    <scope>NUCLEOTIDE SEQUENCE [LARGE SCALE GENOMIC DNA]</scope>
    <source>
        <strain evidence="3">h7</strain>
    </source>
</reference>
<evidence type="ECO:0000256" key="1">
    <source>
        <dbReference type="SAM" id="MobiDB-lite"/>
    </source>
</evidence>
<protein>
    <submittedName>
        <fullName evidence="2">Uncharacterized protein</fullName>
    </submittedName>
</protein>
<feature type="region of interest" description="Disordered" evidence="1">
    <location>
        <begin position="1"/>
        <end position="20"/>
    </location>
</feature>
<evidence type="ECO:0000313" key="3">
    <source>
        <dbReference type="Proteomes" id="UP000053424"/>
    </source>
</evidence>
<evidence type="ECO:0000313" key="2">
    <source>
        <dbReference type="EMBL" id="KIM38625.1"/>
    </source>
</evidence>
<organism evidence="2 3">
    <name type="scientific">Hebeloma cylindrosporum</name>
    <dbReference type="NCBI Taxonomy" id="76867"/>
    <lineage>
        <taxon>Eukaryota</taxon>
        <taxon>Fungi</taxon>
        <taxon>Dikarya</taxon>
        <taxon>Basidiomycota</taxon>
        <taxon>Agaricomycotina</taxon>
        <taxon>Agaricomycetes</taxon>
        <taxon>Agaricomycetidae</taxon>
        <taxon>Agaricales</taxon>
        <taxon>Agaricineae</taxon>
        <taxon>Hymenogastraceae</taxon>
        <taxon>Hebeloma</taxon>
    </lineage>
</organism>
<dbReference type="AlphaFoldDB" id="A0A0C3BPU1"/>
<accession>A0A0C3BPU1</accession>
<dbReference type="HOGENOM" id="CLU_2527708_0_0_1"/>
<keyword evidence="3" id="KW-1185">Reference proteome</keyword>